<gene>
    <name evidence="2" type="ORF">EAL2_808p01900</name>
</gene>
<dbReference type="KEGG" id="eac:EAL2_808p01900"/>
<dbReference type="Gene3D" id="3.40.630.40">
    <property type="entry name" value="Zn-dependent exopeptidases"/>
    <property type="match status" value="1"/>
</dbReference>
<keyword evidence="3" id="KW-1185">Reference proteome</keyword>
<geneLocation type="plasmid" evidence="2 3">
    <name>EAL2_808p</name>
</geneLocation>
<dbReference type="PROSITE" id="PS51724">
    <property type="entry name" value="SPOR"/>
    <property type="match status" value="1"/>
</dbReference>
<sequence length="237" mass="25681">MKIKIYLSPSNQPNNKYCIGNTNEKEQMEDLAKRIKCILDSEYECEVIMAMLSLGIGIEGRASEAKGKKCDVYLAIHSNAGNGKSAGAVAFYNPGSVTSRILATNIVKELNAICPIKTNRGISVASGLEAFNGKGYGEVRNPGNLGMIAVLAETDFHDNPHTAKWIISSKDAIARAYVNALVSTFNISKKKAAATLDGKKEQKLYRVQVGAFSDETNAQAMLKKLKVAGFEGYVKHE</sequence>
<dbReference type="EMBL" id="CP007453">
    <property type="protein sequence ID" value="AHM57695.1"/>
    <property type="molecule type" value="Genomic_DNA"/>
</dbReference>
<dbReference type="InterPro" id="IPR036680">
    <property type="entry name" value="SPOR-like_sf"/>
</dbReference>
<evidence type="ECO:0000313" key="2">
    <source>
        <dbReference type="EMBL" id="AHM57695.1"/>
    </source>
</evidence>
<dbReference type="HOGENOM" id="CLU_1193683_0_0_9"/>
<feature type="domain" description="SPOR" evidence="1">
    <location>
        <begin position="199"/>
        <end position="237"/>
    </location>
</feature>
<dbReference type="SMART" id="SM00646">
    <property type="entry name" value="Ami_3"/>
    <property type="match status" value="1"/>
</dbReference>
<dbReference type="SUPFAM" id="SSF110997">
    <property type="entry name" value="Sporulation related repeat"/>
    <property type="match status" value="1"/>
</dbReference>
<evidence type="ECO:0000259" key="1">
    <source>
        <dbReference type="PROSITE" id="PS51724"/>
    </source>
</evidence>
<dbReference type="GO" id="GO:0008745">
    <property type="term" value="F:N-acetylmuramoyl-L-alanine amidase activity"/>
    <property type="evidence" value="ECO:0007669"/>
    <property type="project" value="InterPro"/>
</dbReference>
<dbReference type="GO" id="GO:0009253">
    <property type="term" value="P:peptidoglycan catabolic process"/>
    <property type="evidence" value="ECO:0007669"/>
    <property type="project" value="InterPro"/>
</dbReference>
<keyword evidence="2" id="KW-0614">Plasmid</keyword>
<dbReference type="CDD" id="cd02696">
    <property type="entry name" value="MurNAc-LAA"/>
    <property type="match status" value="1"/>
</dbReference>
<evidence type="ECO:0000313" key="3">
    <source>
        <dbReference type="Proteomes" id="UP000019591"/>
    </source>
</evidence>
<dbReference type="AlphaFoldDB" id="W8T9Y1"/>
<protein>
    <recommendedName>
        <fullName evidence="1">SPOR domain-containing protein</fullName>
    </recommendedName>
</protein>
<dbReference type="PATRIC" id="fig|1286171.3.peg.2367"/>
<dbReference type="OrthoDB" id="9772024at2"/>
<accession>W8T9Y1</accession>
<dbReference type="Pfam" id="PF01520">
    <property type="entry name" value="Amidase_3"/>
    <property type="match status" value="1"/>
</dbReference>
<dbReference type="Proteomes" id="UP000019591">
    <property type="component" value="Plasmid EAL2_808p"/>
</dbReference>
<dbReference type="eggNOG" id="COG0860">
    <property type="taxonomic scope" value="Bacteria"/>
</dbReference>
<reference evidence="2 3" key="1">
    <citation type="journal article" date="2014" name="Genome Announc.">
        <title>Complete Genome Sequence of Amino Acid-Utilizing Eubacterium acidaminophilum al-2 (DSM 3953).</title>
        <authorList>
            <person name="Poehlein A."/>
            <person name="Andreesen J.R."/>
            <person name="Daniel R."/>
        </authorList>
    </citation>
    <scope>NUCLEOTIDE SEQUENCE [LARGE SCALE GENOMIC DNA]</scope>
    <source>
        <strain evidence="2 3">DSM 3953</strain>
        <plasmid evidence="3">Plasmid EAL2_808p</plasmid>
    </source>
</reference>
<dbReference type="Pfam" id="PF05036">
    <property type="entry name" value="SPOR"/>
    <property type="match status" value="1"/>
</dbReference>
<organism evidence="2 3">
    <name type="scientific">Peptoclostridium acidaminophilum DSM 3953</name>
    <dbReference type="NCBI Taxonomy" id="1286171"/>
    <lineage>
        <taxon>Bacteria</taxon>
        <taxon>Bacillati</taxon>
        <taxon>Bacillota</taxon>
        <taxon>Clostridia</taxon>
        <taxon>Peptostreptococcales</taxon>
        <taxon>Peptoclostridiaceae</taxon>
        <taxon>Peptoclostridium</taxon>
    </lineage>
</organism>
<dbReference type="SUPFAM" id="SSF53187">
    <property type="entry name" value="Zn-dependent exopeptidases"/>
    <property type="match status" value="1"/>
</dbReference>
<dbReference type="InterPro" id="IPR007730">
    <property type="entry name" value="SPOR-like_dom"/>
</dbReference>
<name>W8T9Y1_PEPAC</name>
<dbReference type="GO" id="GO:0042834">
    <property type="term" value="F:peptidoglycan binding"/>
    <property type="evidence" value="ECO:0007669"/>
    <property type="project" value="InterPro"/>
</dbReference>
<proteinExistence type="predicted"/>
<dbReference type="Gene3D" id="3.30.70.1070">
    <property type="entry name" value="Sporulation related repeat"/>
    <property type="match status" value="1"/>
</dbReference>
<dbReference type="RefSeq" id="WP_025436588.1">
    <property type="nucleotide sequence ID" value="NZ_CP007453.1"/>
</dbReference>
<dbReference type="InterPro" id="IPR002508">
    <property type="entry name" value="MurNAc-LAA_cat"/>
</dbReference>